<feature type="compositionally biased region" description="Polar residues" evidence="1">
    <location>
        <begin position="1043"/>
        <end position="1057"/>
    </location>
</feature>
<feature type="compositionally biased region" description="Low complexity" evidence="1">
    <location>
        <begin position="940"/>
        <end position="949"/>
    </location>
</feature>
<feature type="region of interest" description="Disordered" evidence="1">
    <location>
        <begin position="1035"/>
        <end position="1068"/>
    </location>
</feature>
<keyword evidence="2" id="KW-1133">Transmembrane helix</keyword>
<feature type="compositionally biased region" description="Pro residues" evidence="1">
    <location>
        <begin position="104"/>
        <end position="123"/>
    </location>
</feature>
<proteinExistence type="predicted"/>
<name>A0ABD3MWA8_9STRA</name>
<feature type="region of interest" description="Disordered" evidence="1">
    <location>
        <begin position="913"/>
        <end position="959"/>
    </location>
</feature>
<feature type="compositionally biased region" description="Low complexity" evidence="1">
    <location>
        <begin position="913"/>
        <end position="933"/>
    </location>
</feature>
<evidence type="ECO:0000256" key="1">
    <source>
        <dbReference type="SAM" id="MobiDB-lite"/>
    </source>
</evidence>
<keyword evidence="4" id="KW-1185">Reference proteome</keyword>
<feature type="compositionally biased region" description="Polar residues" evidence="1">
    <location>
        <begin position="142"/>
        <end position="152"/>
    </location>
</feature>
<reference evidence="3 4" key="1">
    <citation type="submission" date="2024-10" db="EMBL/GenBank/DDBJ databases">
        <title>Updated reference genomes for cyclostephanoid diatoms.</title>
        <authorList>
            <person name="Roberts W.R."/>
            <person name="Alverson A.J."/>
        </authorList>
    </citation>
    <scope>NUCLEOTIDE SEQUENCE [LARGE SCALE GENOMIC DNA]</scope>
    <source>
        <strain evidence="3 4">AJA010-31</strain>
    </source>
</reference>
<gene>
    <name evidence="3" type="ORF">ACHAWO_008286</name>
</gene>
<comment type="caution">
    <text evidence="3">The sequence shown here is derived from an EMBL/GenBank/DDBJ whole genome shotgun (WGS) entry which is preliminary data.</text>
</comment>
<dbReference type="AlphaFoldDB" id="A0ABD3MWA8"/>
<accession>A0ABD3MWA8</accession>
<feature type="region of interest" description="Disordered" evidence="1">
    <location>
        <begin position="631"/>
        <end position="692"/>
    </location>
</feature>
<protein>
    <submittedName>
        <fullName evidence="3">Uncharacterized protein</fullName>
    </submittedName>
</protein>
<evidence type="ECO:0000313" key="3">
    <source>
        <dbReference type="EMBL" id="KAL3768118.1"/>
    </source>
</evidence>
<dbReference type="EMBL" id="JALLPJ020001353">
    <property type="protein sequence ID" value="KAL3768118.1"/>
    <property type="molecule type" value="Genomic_DNA"/>
</dbReference>
<evidence type="ECO:0000256" key="2">
    <source>
        <dbReference type="SAM" id="Phobius"/>
    </source>
</evidence>
<keyword evidence="2" id="KW-0472">Membrane</keyword>
<feature type="compositionally biased region" description="Polar residues" evidence="1">
    <location>
        <begin position="666"/>
        <end position="681"/>
    </location>
</feature>
<sequence length="1253" mass="130753">MKRSILVSTVVLGASSSIAIDAASIPQHLRGPGALIVPASQIISNKHRALQDENPDSRYCGTNWQTAHDACDAPCPSALDEDCGPGLYCFGFVGCTPPAGSVPDPVPATDPPAPDQPEGPAMPPSEYTPTATGGSEIPAPSPSESMQANSAPNGIPSYIASLPLAPSEPTTPAPFSIPVPAPNLLPNPTSNYCGYGWESANTECYYACPSGKDDECPGGRTCHTWLKCTQAAEDPALYNVCGTTWLDASTKCATRCFMSGDDGCPNGESCFGNVVECKENPNLPELTAEDVGQAPKMYTQEEIDALLEEELTKEAEAAAMEDPDNWWCGTSWSNMLENCSKRCTKDDDCVVNSWETATCFKTPGGPGNCAIPGQPAKQASVPGSKWCGATWNDMLETCAKKCEADEDCDGTTCWEAPGTCQYIGVPVKEVSDPATLWCGTSFDDAAVSCHKACPSESDDECPEGMSCFAGSACTEEGVPVVRENYRCGSSWDDAATKCGVECQKDEDCTVENGAAEGDICYADVECVSAGGAGSSGMMCVSNWEAAQDECPTASTCESDDDCTGGTLCMWIDCLATEEDSDAQAGLSTPPGTTTPGTLPGCSAEVKMCDDGQYVARAPELNCEFYPCPEDSQGNETEAGAMTDGEEGSQGEEGFSDSSEGQDESQNMVTNSEGLNDSTQGEENNDVPEGWDTVPLTFASSKCEGECTVCQGDCNSDADCAEGLKCFSRGKGEVTAVPGCVSGGEGDLPGMDYCYLPEPPTTTTTTTTTTTEEPTTTTTTEAAELMSADMLSFDAPELSFVRECTAEYPCGACEGDCDDDTQCASGLKCFSRIQGSVEFVPGCRGMGIAGMDFCYDPTAPIILPTTTGATTRSPPEEEELVGCSAEVKPCPGSTVLVYRNPAKGCAFDLCPGESSTSTSSSESSTSSASTTGTNENDKSSTTEATSPASTQGTTTPDSSIQVASTEAALVTCDTLCLNELPASFCPTQMDSLPNCLNIDVGHICEGSGECATNDSLNNCQTFDIYVRVECGGDTPTQGYPMANPDSQAPVTTEVPLTTSNGQGDNSQGDGNVTIVSDEHIGFNTGNINSTVAPSVNTSVEVPGPNVTLPEIASPDLLNTTVQTTSSSPVPNATVEENVTEPLSNSNLTLPSEETDIASAAAATFTYDRSPNGESAMGSTNEESFADFAAQDYSDADSWSSSSNSEPINPYTADGWDLTGYFTQSVESSASIYSRNTVMLIAAAFAFAFAVILYI</sequence>
<organism evidence="3 4">
    <name type="scientific">Cyclotella atomus</name>
    <dbReference type="NCBI Taxonomy" id="382360"/>
    <lineage>
        <taxon>Eukaryota</taxon>
        <taxon>Sar</taxon>
        <taxon>Stramenopiles</taxon>
        <taxon>Ochrophyta</taxon>
        <taxon>Bacillariophyta</taxon>
        <taxon>Coscinodiscophyceae</taxon>
        <taxon>Thalassiosirophycidae</taxon>
        <taxon>Stephanodiscales</taxon>
        <taxon>Stephanodiscaceae</taxon>
        <taxon>Cyclotella</taxon>
    </lineage>
</organism>
<feature type="transmembrane region" description="Helical" evidence="2">
    <location>
        <begin position="1235"/>
        <end position="1252"/>
    </location>
</feature>
<dbReference type="Proteomes" id="UP001530400">
    <property type="component" value="Unassembled WGS sequence"/>
</dbReference>
<feature type="region of interest" description="Disordered" evidence="1">
    <location>
        <begin position="103"/>
        <end position="153"/>
    </location>
</feature>
<feature type="compositionally biased region" description="Low complexity" evidence="1">
    <location>
        <begin position="1058"/>
        <end position="1068"/>
    </location>
</feature>
<evidence type="ECO:0000313" key="4">
    <source>
        <dbReference type="Proteomes" id="UP001530400"/>
    </source>
</evidence>
<feature type="compositionally biased region" description="Polar residues" evidence="1">
    <location>
        <begin position="950"/>
        <end position="959"/>
    </location>
</feature>
<keyword evidence="2" id="KW-0812">Transmembrane</keyword>